<dbReference type="Gene3D" id="3.30.559.10">
    <property type="entry name" value="Chloramphenicol acetyltransferase-like domain"/>
    <property type="match status" value="2"/>
</dbReference>
<sequence>MASVSSLVFTVRRREAQLIPPAKPTPHEFKYLSDIDDQEGLRFQIPGIQFYRNDDDVSTAGGSRRDPVDVIRKAIAKALVFYYPFAGRLREGPAGRKLIVECTGEGIMFVEADADVRLDQFGDPVKPPFPCLHELLFYVPGSLGVLNCPLLLIQVTRLMCGGFILALRLNHTMSDAQGLVQFLTAVGEIARGASSPSVLPVWQRHLLNARDPPQVTFAHREYDVVLDTKNILIPRDDMVQRYFFFGPQEVAALRNHVQLHLRTCSTFELLTACLWKCRTIAINLDPEEEVRLICIVNARRKLHPPLPAGYYGNAIAYPVAISTAEKLCQNSVGYALDLVKRAKNEVNDEYMRSLADLMVVKGRPHFAVVRTYLVSDITRIGFRDVDFGWGKALYGGPAKGGEGAFPGLASYHIAFKNNKGVDGILVPVCLPRVAMEKFVVQIENMIREPPIQSENSNSLTVSPS</sequence>
<dbReference type="OMA" id="RITFTHR"/>
<evidence type="ECO:0000313" key="3">
    <source>
        <dbReference type="EMBL" id="OVA04492.1"/>
    </source>
</evidence>
<keyword evidence="4" id="KW-1185">Reference proteome</keyword>
<dbReference type="Proteomes" id="UP000195402">
    <property type="component" value="Unassembled WGS sequence"/>
</dbReference>
<proteinExistence type="inferred from homology"/>
<evidence type="ECO:0000313" key="4">
    <source>
        <dbReference type="Proteomes" id="UP000195402"/>
    </source>
</evidence>
<evidence type="ECO:0000256" key="2">
    <source>
        <dbReference type="ARBA" id="ARBA00022679"/>
    </source>
</evidence>
<dbReference type="Pfam" id="PF02458">
    <property type="entry name" value="Transferase"/>
    <property type="match status" value="1"/>
</dbReference>
<reference evidence="3 4" key="1">
    <citation type="journal article" date="2017" name="Mol. Plant">
        <title>The Genome of Medicinal Plant Macleaya cordata Provides New Insights into Benzylisoquinoline Alkaloids Metabolism.</title>
        <authorList>
            <person name="Liu X."/>
            <person name="Liu Y."/>
            <person name="Huang P."/>
            <person name="Ma Y."/>
            <person name="Qing Z."/>
            <person name="Tang Q."/>
            <person name="Cao H."/>
            <person name="Cheng P."/>
            <person name="Zheng Y."/>
            <person name="Yuan Z."/>
            <person name="Zhou Y."/>
            <person name="Liu J."/>
            <person name="Tang Z."/>
            <person name="Zhuo Y."/>
            <person name="Zhang Y."/>
            <person name="Yu L."/>
            <person name="Huang J."/>
            <person name="Yang P."/>
            <person name="Peng Q."/>
            <person name="Zhang J."/>
            <person name="Jiang W."/>
            <person name="Zhang Z."/>
            <person name="Lin K."/>
            <person name="Ro D.K."/>
            <person name="Chen X."/>
            <person name="Xiong X."/>
            <person name="Shang Y."/>
            <person name="Huang S."/>
            <person name="Zeng J."/>
        </authorList>
    </citation>
    <scope>NUCLEOTIDE SEQUENCE [LARGE SCALE GENOMIC DNA]</scope>
    <source>
        <strain evidence="4">cv. BLH2017</strain>
        <tissue evidence="3">Root</tissue>
    </source>
</reference>
<comment type="caution">
    <text evidence="3">The sequence shown here is derived from an EMBL/GenBank/DDBJ whole genome shotgun (WGS) entry which is preliminary data.</text>
</comment>
<dbReference type="PANTHER" id="PTHR31147:SF66">
    <property type="entry name" value="OS05G0315700 PROTEIN"/>
    <property type="match status" value="1"/>
</dbReference>
<dbReference type="InParanoid" id="A0A200Q1Z2"/>
<comment type="similarity">
    <text evidence="1">Belongs to the plant acyltransferase family.</text>
</comment>
<dbReference type="GO" id="GO:0016740">
    <property type="term" value="F:transferase activity"/>
    <property type="evidence" value="ECO:0007669"/>
    <property type="project" value="UniProtKB-KW"/>
</dbReference>
<protein>
    <submittedName>
        <fullName evidence="3">Transferase</fullName>
    </submittedName>
</protein>
<dbReference type="EMBL" id="MVGT01003301">
    <property type="protein sequence ID" value="OVA04492.1"/>
    <property type="molecule type" value="Genomic_DNA"/>
</dbReference>
<organism evidence="3 4">
    <name type="scientific">Macleaya cordata</name>
    <name type="common">Five-seeded plume-poppy</name>
    <name type="synonym">Bocconia cordata</name>
    <dbReference type="NCBI Taxonomy" id="56857"/>
    <lineage>
        <taxon>Eukaryota</taxon>
        <taxon>Viridiplantae</taxon>
        <taxon>Streptophyta</taxon>
        <taxon>Embryophyta</taxon>
        <taxon>Tracheophyta</taxon>
        <taxon>Spermatophyta</taxon>
        <taxon>Magnoliopsida</taxon>
        <taxon>Ranunculales</taxon>
        <taxon>Papaveraceae</taxon>
        <taxon>Papaveroideae</taxon>
        <taxon>Macleaya</taxon>
    </lineage>
</organism>
<dbReference type="STRING" id="56857.A0A200Q1Z2"/>
<evidence type="ECO:0000256" key="1">
    <source>
        <dbReference type="ARBA" id="ARBA00009861"/>
    </source>
</evidence>
<dbReference type="PANTHER" id="PTHR31147">
    <property type="entry name" value="ACYL TRANSFERASE 4"/>
    <property type="match status" value="1"/>
</dbReference>
<dbReference type="AlphaFoldDB" id="A0A200Q1Z2"/>
<gene>
    <name evidence="3" type="ORF">BVC80_1717g68</name>
</gene>
<dbReference type="InterPro" id="IPR023213">
    <property type="entry name" value="CAT-like_dom_sf"/>
</dbReference>
<keyword evidence="2 3" id="KW-0808">Transferase</keyword>
<dbReference type="OrthoDB" id="1483986at2759"/>
<name>A0A200Q1Z2_MACCD</name>
<dbReference type="InterPro" id="IPR050898">
    <property type="entry name" value="Plant_acyltransferase"/>
</dbReference>
<accession>A0A200Q1Z2</accession>